<dbReference type="Gene3D" id="2.60.120.380">
    <property type="match status" value="1"/>
</dbReference>
<comment type="cofactor">
    <cofactor evidence="1">
        <name>Zn(2+)</name>
        <dbReference type="ChEBI" id="CHEBI:29105"/>
    </cofactor>
</comment>
<evidence type="ECO:0000256" key="2">
    <source>
        <dbReference type="ARBA" id="ARBA00005988"/>
    </source>
</evidence>
<dbReference type="InterPro" id="IPR033810">
    <property type="entry name" value="Carboxypeptidase_T"/>
</dbReference>
<gene>
    <name evidence="9" type="ORF">C3E78_13645</name>
</gene>
<dbReference type="SUPFAM" id="SSF53187">
    <property type="entry name" value="Zn-dependent exopeptidases"/>
    <property type="match status" value="1"/>
</dbReference>
<dbReference type="Pfam" id="PF00246">
    <property type="entry name" value="Peptidase_M14"/>
    <property type="match status" value="1"/>
</dbReference>
<name>A0A2S0WPF9_9ACTN</name>
<feature type="domain" description="Peptidase M14" evidence="8">
    <location>
        <begin position="148"/>
        <end position="455"/>
    </location>
</feature>
<dbReference type="SMART" id="SM00631">
    <property type="entry name" value="Zn_pept"/>
    <property type="match status" value="1"/>
</dbReference>
<evidence type="ECO:0000313" key="10">
    <source>
        <dbReference type="Proteomes" id="UP000244384"/>
    </source>
</evidence>
<dbReference type="PROSITE" id="PS52035">
    <property type="entry name" value="PEPTIDASE_M14"/>
    <property type="match status" value="1"/>
</dbReference>
<evidence type="ECO:0000313" key="9">
    <source>
        <dbReference type="EMBL" id="AWB93160.1"/>
    </source>
</evidence>
<sequence>MSNDHVRPTRAARPPRRGRLAAVAGLGALTLVATALATTQASAAPDEPLVGSSRDQTGKVQVVHVEAPTPAARTKVSKLGLDMTEHGDATGVEVVLHGSKDAARLRGAGFDWKVTIPDLQARMEANQAKDRRYDAATAQSPLPSGRTAYRNLDDYNREMSRLAQRYPNLVKPLTLRNRSIEGRPVRGIEITTNARQVNDGKPAFLMLGAHHAREWPSAEHAMEFAYDLVENYRTDARTRRIVQRSRTIVVPVVNVDGFVVSRTAAPLGDFSAFDYEMKRKNCSISVQTPADRRGGTCADNPAGRLRGTDLNRNYPGFWGGAGASALWSSDTFRGDGPGSEPEVDNIRRLVSERQVTNLITNHTYGNLVLRPPSIRSTGLSPDEPAYRALGEDMTDANGYANWASFQLYDTSGSTEDWSYWNTGGLGFTFEIGPDEFHPPFQQGVVNEYLGLAPSAGAGYGGNREAYYVMAEATVNAGLHSTIVGSTRPNRKLTVSKSFITATSPVIQTDGSTGAPRYYRDNLASSYETKGGQFRWAVNPSTRPLVVGRYGRDPQGPPQPSQALVNPAGTPAEGTYETATFTVAGQPSYDNGTATVVIDWPDAQVDWDVEIFDSRGRPVASAATLADPEQAVLIDPAPGTYTVRLINYGGGATSDWTGRVDYASPTPGTYSGLKEAWNLTCSNRNGRVLSTREVVVDRGETVRVGDPCTRKGR</sequence>
<dbReference type="PANTHER" id="PTHR11705:SF143">
    <property type="entry name" value="SLL0236 PROTEIN"/>
    <property type="match status" value="1"/>
</dbReference>
<evidence type="ECO:0000256" key="3">
    <source>
        <dbReference type="ARBA" id="ARBA00022670"/>
    </source>
</evidence>
<evidence type="ECO:0000256" key="1">
    <source>
        <dbReference type="ARBA" id="ARBA00001947"/>
    </source>
</evidence>
<dbReference type="EMBL" id="CP026952">
    <property type="protein sequence ID" value="AWB93160.1"/>
    <property type="molecule type" value="Genomic_DNA"/>
</dbReference>
<keyword evidence="3" id="KW-0645">Protease</keyword>
<dbReference type="KEGG" id="aez:C3E78_13645"/>
<dbReference type="GO" id="GO:0005615">
    <property type="term" value="C:extracellular space"/>
    <property type="evidence" value="ECO:0007669"/>
    <property type="project" value="TreeGrafter"/>
</dbReference>
<evidence type="ECO:0000256" key="7">
    <source>
        <dbReference type="PROSITE-ProRule" id="PRU01379"/>
    </source>
</evidence>
<dbReference type="PANTHER" id="PTHR11705">
    <property type="entry name" value="PROTEASE FAMILY M14 CARBOXYPEPTIDASE A,B"/>
    <property type="match status" value="1"/>
</dbReference>
<proteinExistence type="inferred from homology"/>
<dbReference type="RefSeq" id="WP_108579259.1">
    <property type="nucleotide sequence ID" value="NZ_CP026952.1"/>
</dbReference>
<comment type="similarity">
    <text evidence="2 7">Belongs to the peptidase M14 family.</text>
</comment>
<accession>A0A2S0WPF9</accession>
<keyword evidence="10" id="KW-1185">Reference proteome</keyword>
<dbReference type="PROSITE" id="PS51318">
    <property type="entry name" value="TAT"/>
    <property type="match status" value="1"/>
</dbReference>
<dbReference type="GO" id="GO:0008270">
    <property type="term" value="F:zinc ion binding"/>
    <property type="evidence" value="ECO:0007669"/>
    <property type="project" value="InterPro"/>
</dbReference>
<keyword evidence="6" id="KW-0482">Metalloprotease</keyword>
<keyword evidence="5" id="KW-0862">Zinc</keyword>
<evidence type="ECO:0000256" key="6">
    <source>
        <dbReference type="ARBA" id="ARBA00023049"/>
    </source>
</evidence>
<evidence type="ECO:0000256" key="5">
    <source>
        <dbReference type="ARBA" id="ARBA00022833"/>
    </source>
</evidence>
<dbReference type="InterPro" id="IPR000834">
    <property type="entry name" value="Peptidase_M14"/>
</dbReference>
<dbReference type="Proteomes" id="UP000244384">
    <property type="component" value="Chromosome"/>
</dbReference>
<accession>A0A5F2EX05</accession>
<dbReference type="Gene3D" id="3.40.630.10">
    <property type="entry name" value="Zn peptidases"/>
    <property type="match status" value="1"/>
</dbReference>
<protein>
    <submittedName>
        <fullName evidence="9">Peptidase M14</fullName>
    </submittedName>
</protein>
<evidence type="ECO:0000259" key="8">
    <source>
        <dbReference type="PROSITE" id="PS52035"/>
    </source>
</evidence>
<dbReference type="OrthoDB" id="5240362at2"/>
<feature type="active site" description="Proton donor/acceptor" evidence="7">
    <location>
        <position position="430"/>
    </location>
</feature>
<keyword evidence="4" id="KW-0378">Hydrolase</keyword>
<reference evidence="10" key="1">
    <citation type="submission" date="2018-01" db="EMBL/GenBank/DDBJ databases">
        <authorList>
            <person name="Li J."/>
        </authorList>
    </citation>
    <scope>NUCLEOTIDE SEQUENCE [LARGE SCALE GENOMIC DNA]</scope>
    <source>
        <strain evidence="10">592</strain>
    </source>
</reference>
<dbReference type="InterPro" id="IPR006311">
    <property type="entry name" value="TAT_signal"/>
</dbReference>
<dbReference type="AlphaFoldDB" id="A0A2S0WPF9"/>
<dbReference type="CDD" id="cd03859">
    <property type="entry name" value="M14_CPT"/>
    <property type="match status" value="1"/>
</dbReference>
<evidence type="ECO:0000256" key="4">
    <source>
        <dbReference type="ARBA" id="ARBA00022801"/>
    </source>
</evidence>
<dbReference type="GO" id="GO:0004181">
    <property type="term" value="F:metallocarboxypeptidase activity"/>
    <property type="evidence" value="ECO:0007669"/>
    <property type="project" value="InterPro"/>
</dbReference>
<dbReference type="GO" id="GO:0006508">
    <property type="term" value="P:proteolysis"/>
    <property type="evidence" value="ECO:0007669"/>
    <property type="project" value="UniProtKB-KW"/>
</dbReference>
<organism evidence="9 10">
    <name type="scientific">Aeromicrobium chenweiae</name>
    <dbReference type="NCBI Taxonomy" id="2079793"/>
    <lineage>
        <taxon>Bacteria</taxon>
        <taxon>Bacillati</taxon>
        <taxon>Actinomycetota</taxon>
        <taxon>Actinomycetes</taxon>
        <taxon>Propionibacteriales</taxon>
        <taxon>Nocardioidaceae</taxon>
        <taxon>Aeromicrobium</taxon>
    </lineage>
</organism>